<feature type="compositionally biased region" description="Low complexity" evidence="1">
    <location>
        <begin position="23"/>
        <end position="35"/>
    </location>
</feature>
<feature type="compositionally biased region" description="Basic and acidic residues" evidence="1">
    <location>
        <begin position="197"/>
        <end position="213"/>
    </location>
</feature>
<name>A7ELF1_SCLS1</name>
<proteinExistence type="predicted"/>
<evidence type="ECO:0000313" key="3">
    <source>
        <dbReference type="Proteomes" id="UP000001312"/>
    </source>
</evidence>
<feature type="compositionally biased region" description="Pro residues" evidence="1">
    <location>
        <begin position="36"/>
        <end position="48"/>
    </location>
</feature>
<dbReference type="RefSeq" id="XP_001593226.1">
    <property type="nucleotide sequence ID" value="XM_001593176.1"/>
</dbReference>
<gene>
    <name evidence="2" type="ORF">SS1G_06148</name>
</gene>
<dbReference type="EMBL" id="CH476627">
    <property type="protein sequence ID" value="EDO03667.1"/>
    <property type="molecule type" value="Genomic_DNA"/>
</dbReference>
<dbReference type="AlphaFoldDB" id="A7ELF1"/>
<feature type="compositionally biased region" description="Basic residues" evidence="1">
    <location>
        <begin position="52"/>
        <end position="67"/>
    </location>
</feature>
<feature type="compositionally biased region" description="Basic and acidic residues" evidence="1">
    <location>
        <begin position="71"/>
        <end position="83"/>
    </location>
</feature>
<dbReference type="InParanoid" id="A7ELF1"/>
<evidence type="ECO:0000256" key="1">
    <source>
        <dbReference type="SAM" id="MobiDB-lite"/>
    </source>
</evidence>
<reference evidence="3" key="1">
    <citation type="journal article" date="2011" name="PLoS Genet.">
        <title>Genomic analysis of the necrotrophic fungal pathogens Sclerotinia sclerotiorum and Botrytis cinerea.</title>
        <authorList>
            <person name="Amselem J."/>
            <person name="Cuomo C.A."/>
            <person name="van Kan J.A."/>
            <person name="Viaud M."/>
            <person name="Benito E.P."/>
            <person name="Couloux A."/>
            <person name="Coutinho P.M."/>
            <person name="de Vries R.P."/>
            <person name="Dyer P.S."/>
            <person name="Fillinger S."/>
            <person name="Fournier E."/>
            <person name="Gout L."/>
            <person name="Hahn M."/>
            <person name="Kohn L."/>
            <person name="Lapalu N."/>
            <person name="Plummer K.M."/>
            <person name="Pradier J.M."/>
            <person name="Quevillon E."/>
            <person name="Sharon A."/>
            <person name="Simon A."/>
            <person name="ten Have A."/>
            <person name="Tudzynski B."/>
            <person name="Tudzynski P."/>
            <person name="Wincker P."/>
            <person name="Andrew M."/>
            <person name="Anthouard V."/>
            <person name="Beever R.E."/>
            <person name="Beffa R."/>
            <person name="Benoit I."/>
            <person name="Bouzid O."/>
            <person name="Brault B."/>
            <person name="Chen Z."/>
            <person name="Choquer M."/>
            <person name="Collemare J."/>
            <person name="Cotton P."/>
            <person name="Danchin E.G."/>
            <person name="Da Silva C."/>
            <person name="Gautier A."/>
            <person name="Giraud C."/>
            <person name="Giraud T."/>
            <person name="Gonzalez C."/>
            <person name="Grossetete S."/>
            <person name="Guldener U."/>
            <person name="Henrissat B."/>
            <person name="Howlett B.J."/>
            <person name="Kodira C."/>
            <person name="Kretschmer M."/>
            <person name="Lappartient A."/>
            <person name="Leroch M."/>
            <person name="Levis C."/>
            <person name="Mauceli E."/>
            <person name="Neuveglise C."/>
            <person name="Oeser B."/>
            <person name="Pearson M."/>
            <person name="Poulain J."/>
            <person name="Poussereau N."/>
            <person name="Quesneville H."/>
            <person name="Rascle C."/>
            <person name="Schumacher J."/>
            <person name="Segurens B."/>
            <person name="Sexton A."/>
            <person name="Silva E."/>
            <person name="Sirven C."/>
            <person name="Soanes D.M."/>
            <person name="Talbot N.J."/>
            <person name="Templeton M."/>
            <person name="Yandava C."/>
            <person name="Yarden O."/>
            <person name="Zeng Q."/>
            <person name="Rollins J.A."/>
            <person name="Lebrun M.H."/>
            <person name="Dickman M."/>
        </authorList>
    </citation>
    <scope>NUCLEOTIDE SEQUENCE [LARGE SCALE GENOMIC DNA]</scope>
    <source>
        <strain evidence="3">ATCC 18683 / 1980 / Ss-1</strain>
    </source>
</reference>
<dbReference type="Proteomes" id="UP000001312">
    <property type="component" value="Unassembled WGS sequence"/>
</dbReference>
<dbReference type="KEGG" id="ssl:SS1G_06148"/>
<feature type="compositionally biased region" description="Acidic residues" evidence="1">
    <location>
        <begin position="92"/>
        <end position="107"/>
    </location>
</feature>
<feature type="region of interest" description="Disordered" evidence="1">
    <location>
        <begin position="23"/>
        <end position="213"/>
    </location>
</feature>
<accession>A7ELF1</accession>
<dbReference type="GeneID" id="5489042"/>
<sequence>MMISVHKSFFNFAPEWISRYISTPSTTTSTSDLSPPSAPPPPPPPLNIPPSRARRQLAARLALHSKQKLANGEKAEGEERESKGINPFKVEGEDDDEDEEGSSDDDESGFRRSGFEDNFEDEDGMGVSVTREAKRRTSLEDEDEDDGGVGGSGALVDEVVHVGMVEEVGGSESSSTDLKNNKSLPNEGTDDGEGDGELVHIQHAEMQGEGKKE</sequence>
<feature type="compositionally biased region" description="Low complexity" evidence="1">
    <location>
        <begin position="154"/>
        <end position="175"/>
    </location>
</feature>
<evidence type="ECO:0000313" key="2">
    <source>
        <dbReference type="EMBL" id="EDO03667.1"/>
    </source>
</evidence>
<organism evidence="2 3">
    <name type="scientific">Sclerotinia sclerotiorum (strain ATCC 18683 / 1980 / Ss-1)</name>
    <name type="common">White mold</name>
    <name type="synonym">Whetzelinia sclerotiorum</name>
    <dbReference type="NCBI Taxonomy" id="665079"/>
    <lineage>
        <taxon>Eukaryota</taxon>
        <taxon>Fungi</taxon>
        <taxon>Dikarya</taxon>
        <taxon>Ascomycota</taxon>
        <taxon>Pezizomycotina</taxon>
        <taxon>Leotiomycetes</taxon>
        <taxon>Helotiales</taxon>
        <taxon>Sclerotiniaceae</taxon>
        <taxon>Sclerotinia</taxon>
    </lineage>
</organism>
<keyword evidence="3" id="KW-1185">Reference proteome</keyword>
<dbReference type="STRING" id="665079.A7ELF1"/>
<dbReference type="HOGENOM" id="CLU_1299519_0_0_1"/>
<protein>
    <submittedName>
        <fullName evidence="2">Uncharacterized protein</fullName>
    </submittedName>
</protein>
<dbReference type="OMA" id="HIQHAEM"/>
<feature type="compositionally biased region" description="Polar residues" evidence="1">
    <location>
        <begin position="176"/>
        <end position="186"/>
    </location>
</feature>